<gene>
    <name evidence="1" type="ORF">SAMN05421543_101230</name>
</gene>
<dbReference type="EMBL" id="FPBV01000001">
    <property type="protein sequence ID" value="SFU35024.1"/>
    <property type="molecule type" value="Genomic_DNA"/>
</dbReference>
<evidence type="ECO:0000313" key="1">
    <source>
        <dbReference type="EMBL" id="SFU35024.1"/>
    </source>
</evidence>
<keyword evidence="2" id="KW-1185">Reference proteome</keyword>
<proteinExistence type="predicted"/>
<sequence length="520" mass="58198">MIGLEFRFPAGTYHATPWGRHVNEAEVEWPPSPWRLLRSLVAAWHRYHLAPEYPETLLRDTILLLATESPVYALPLAVHAHSRHYMPAHGGTTTLVFDAFLRVARDAVLGVYWPSLSATDEQFDLLSKLAEVLGYLGRAESWVHVQAVRQATQKINCGPAGSQIAEVLSATEDVEPVQILAPVPPQLYAESVLAAPQQAAQGERGRRRGTAVSHLPRDIYEAIQVDTGSLHAEKRNLPVGARWAVYYRPMLHRAAPRTVLFTDDHGAEANVARLALTSRVKPRVEDALDVTEVLHVALVDKCGEGAPLLVTGREEDGSVSERGHEHLFLLPEDADEDGRIDHVVLYARVPFSPEVVRATQQIRRLYTPAWWPGPSREWAVYLEGMFSSASAPDDVTPLMGVSQVWESATPYLHPWHSKRNGRFGPKEQIAKELRLRGLPEPVRIEILEAVEIRGKLVPPHQFRRLRHTKRQHLPDMRGSYWRLEFDTPVHGPIALGSNCHFGMGLFKPVRLKAADRDAGS</sequence>
<dbReference type="STRING" id="392015.SAMN05421543_101230"/>
<accession>A0A1I7FFV7</accession>
<evidence type="ECO:0000313" key="2">
    <source>
        <dbReference type="Proteomes" id="UP000183508"/>
    </source>
</evidence>
<dbReference type="InterPro" id="IPR019089">
    <property type="entry name" value="Cas_GSU0054"/>
</dbReference>
<dbReference type="Proteomes" id="UP000183508">
    <property type="component" value="Unassembled WGS sequence"/>
</dbReference>
<dbReference type="NCBIfam" id="TIGR02165">
    <property type="entry name" value="cas5_6_GSU0054"/>
    <property type="match status" value="1"/>
</dbReference>
<organism evidence="1 2">
    <name type="scientific">Alicyclobacillus macrosporangiidus</name>
    <dbReference type="NCBI Taxonomy" id="392015"/>
    <lineage>
        <taxon>Bacteria</taxon>
        <taxon>Bacillati</taxon>
        <taxon>Bacillota</taxon>
        <taxon>Bacilli</taxon>
        <taxon>Bacillales</taxon>
        <taxon>Alicyclobacillaceae</taxon>
        <taxon>Alicyclobacillus</taxon>
    </lineage>
</organism>
<dbReference type="OrthoDB" id="128883at2"/>
<dbReference type="RefSeq" id="WP_074948725.1">
    <property type="nucleotide sequence ID" value="NZ_FPBV01000001.1"/>
</dbReference>
<name>A0A1I7FFV7_9BACL</name>
<protein>
    <submittedName>
        <fullName evidence="1">CRISPR-associated protein Csb2</fullName>
    </submittedName>
</protein>
<reference evidence="2" key="1">
    <citation type="submission" date="2016-10" db="EMBL/GenBank/DDBJ databases">
        <authorList>
            <person name="Varghese N."/>
        </authorList>
    </citation>
    <scope>NUCLEOTIDE SEQUENCE [LARGE SCALE GENOMIC DNA]</scope>
    <source>
        <strain evidence="2">DSM 17980</strain>
    </source>
</reference>
<dbReference type="AlphaFoldDB" id="A0A1I7FFV7"/>